<dbReference type="STRING" id="905079.L1ISB0"/>
<dbReference type="OrthoDB" id="194468at2759"/>
<dbReference type="Gene3D" id="3.40.140.10">
    <property type="entry name" value="Cytidine Deaminase, domain 2"/>
    <property type="match status" value="1"/>
</dbReference>
<dbReference type="Proteomes" id="UP000011087">
    <property type="component" value="Unassembled WGS sequence"/>
</dbReference>
<dbReference type="eggNOG" id="KOG3289">
    <property type="taxonomic scope" value="Eukaryota"/>
</dbReference>
<dbReference type="HOGENOM" id="CLU_087337_0_0_1"/>
<dbReference type="EnsemblProtists" id="EKX38982">
    <property type="protein sequence ID" value="EKX38982"/>
    <property type="gene ID" value="GUITHDRAFT_154532"/>
</dbReference>
<dbReference type="GeneID" id="17295714"/>
<protein>
    <recommendedName>
        <fullName evidence="2">MPN domain-containing protein</fullName>
    </recommendedName>
</protein>
<organism evidence="3">
    <name type="scientific">Guillardia theta (strain CCMP2712)</name>
    <name type="common">Cryptophyte</name>
    <dbReference type="NCBI Taxonomy" id="905079"/>
    <lineage>
        <taxon>Eukaryota</taxon>
        <taxon>Cryptophyceae</taxon>
        <taxon>Pyrenomonadales</taxon>
        <taxon>Geminigeraceae</taxon>
        <taxon>Guillardia</taxon>
    </lineage>
</organism>
<dbReference type="CDD" id="cd08060">
    <property type="entry name" value="MPN_UPF0172"/>
    <property type="match status" value="1"/>
</dbReference>
<reference evidence="3 5" key="1">
    <citation type="journal article" date="2012" name="Nature">
        <title>Algal genomes reveal evolutionary mosaicism and the fate of nucleomorphs.</title>
        <authorList>
            <consortium name="DOE Joint Genome Institute"/>
            <person name="Curtis B.A."/>
            <person name="Tanifuji G."/>
            <person name="Burki F."/>
            <person name="Gruber A."/>
            <person name="Irimia M."/>
            <person name="Maruyama S."/>
            <person name="Arias M.C."/>
            <person name="Ball S.G."/>
            <person name="Gile G.H."/>
            <person name="Hirakawa Y."/>
            <person name="Hopkins J.F."/>
            <person name="Kuo A."/>
            <person name="Rensing S.A."/>
            <person name="Schmutz J."/>
            <person name="Symeonidi A."/>
            <person name="Elias M."/>
            <person name="Eveleigh R.J."/>
            <person name="Herman E.K."/>
            <person name="Klute M.J."/>
            <person name="Nakayama T."/>
            <person name="Obornik M."/>
            <person name="Reyes-Prieto A."/>
            <person name="Armbrust E.V."/>
            <person name="Aves S.J."/>
            <person name="Beiko R.G."/>
            <person name="Coutinho P."/>
            <person name="Dacks J.B."/>
            <person name="Durnford D.G."/>
            <person name="Fast N.M."/>
            <person name="Green B.R."/>
            <person name="Grisdale C.J."/>
            <person name="Hempel F."/>
            <person name="Henrissat B."/>
            <person name="Hoppner M.P."/>
            <person name="Ishida K."/>
            <person name="Kim E."/>
            <person name="Koreny L."/>
            <person name="Kroth P.G."/>
            <person name="Liu Y."/>
            <person name="Malik S.B."/>
            <person name="Maier U.G."/>
            <person name="McRose D."/>
            <person name="Mock T."/>
            <person name="Neilson J.A."/>
            <person name="Onodera N.T."/>
            <person name="Poole A.M."/>
            <person name="Pritham E.J."/>
            <person name="Richards T.A."/>
            <person name="Rocap G."/>
            <person name="Roy S.W."/>
            <person name="Sarai C."/>
            <person name="Schaack S."/>
            <person name="Shirato S."/>
            <person name="Slamovits C.H."/>
            <person name="Spencer D.F."/>
            <person name="Suzuki S."/>
            <person name="Worden A.Z."/>
            <person name="Zauner S."/>
            <person name="Barry K."/>
            <person name="Bell C."/>
            <person name="Bharti A.K."/>
            <person name="Crow J.A."/>
            <person name="Grimwood J."/>
            <person name="Kramer R."/>
            <person name="Lindquist E."/>
            <person name="Lucas S."/>
            <person name="Salamov A."/>
            <person name="McFadden G.I."/>
            <person name="Lane C.E."/>
            <person name="Keeling P.J."/>
            <person name="Gray M.W."/>
            <person name="Grigoriev I.V."/>
            <person name="Archibald J.M."/>
        </authorList>
    </citation>
    <scope>NUCLEOTIDE SEQUENCE</scope>
    <source>
        <strain evidence="3 5">CCMP2712</strain>
    </source>
</reference>
<dbReference type="InterPro" id="IPR037518">
    <property type="entry name" value="MPN"/>
</dbReference>
<proteinExistence type="inferred from homology"/>
<evidence type="ECO:0000313" key="4">
    <source>
        <dbReference type="EnsemblProtists" id="EKX38982"/>
    </source>
</evidence>
<name>L1ISB0_GUITC</name>
<evidence type="ECO:0000259" key="2">
    <source>
        <dbReference type="PROSITE" id="PS50249"/>
    </source>
</evidence>
<evidence type="ECO:0000313" key="3">
    <source>
        <dbReference type="EMBL" id="EKX38982.1"/>
    </source>
</evidence>
<dbReference type="Pfam" id="PF03665">
    <property type="entry name" value="UPF0172"/>
    <property type="match status" value="1"/>
</dbReference>
<dbReference type="PROSITE" id="PS50249">
    <property type="entry name" value="MPN"/>
    <property type="match status" value="1"/>
</dbReference>
<feature type="domain" description="MPN" evidence="2">
    <location>
        <begin position="3"/>
        <end position="133"/>
    </location>
</feature>
<reference evidence="5" key="2">
    <citation type="submission" date="2012-11" db="EMBL/GenBank/DDBJ databases">
        <authorList>
            <person name="Kuo A."/>
            <person name="Curtis B.A."/>
            <person name="Tanifuji G."/>
            <person name="Burki F."/>
            <person name="Gruber A."/>
            <person name="Irimia M."/>
            <person name="Maruyama S."/>
            <person name="Arias M.C."/>
            <person name="Ball S.G."/>
            <person name="Gile G.H."/>
            <person name="Hirakawa Y."/>
            <person name="Hopkins J.F."/>
            <person name="Rensing S.A."/>
            <person name="Schmutz J."/>
            <person name="Symeonidi A."/>
            <person name="Elias M."/>
            <person name="Eveleigh R.J."/>
            <person name="Herman E.K."/>
            <person name="Klute M.J."/>
            <person name="Nakayama T."/>
            <person name="Obornik M."/>
            <person name="Reyes-Prieto A."/>
            <person name="Armbrust E.V."/>
            <person name="Aves S.J."/>
            <person name="Beiko R.G."/>
            <person name="Coutinho P."/>
            <person name="Dacks J.B."/>
            <person name="Durnford D.G."/>
            <person name="Fast N.M."/>
            <person name="Green B.R."/>
            <person name="Grisdale C."/>
            <person name="Hempe F."/>
            <person name="Henrissat B."/>
            <person name="Hoppner M.P."/>
            <person name="Ishida K.-I."/>
            <person name="Kim E."/>
            <person name="Koreny L."/>
            <person name="Kroth P.G."/>
            <person name="Liu Y."/>
            <person name="Malik S.-B."/>
            <person name="Maier U.G."/>
            <person name="McRose D."/>
            <person name="Mock T."/>
            <person name="Neilson J.A."/>
            <person name="Onodera N.T."/>
            <person name="Poole A.M."/>
            <person name="Pritham E.J."/>
            <person name="Richards T.A."/>
            <person name="Rocap G."/>
            <person name="Roy S.W."/>
            <person name="Sarai C."/>
            <person name="Schaack S."/>
            <person name="Shirato S."/>
            <person name="Slamovits C.H."/>
            <person name="Spencer D.F."/>
            <person name="Suzuki S."/>
            <person name="Worden A.Z."/>
            <person name="Zauner S."/>
            <person name="Barry K."/>
            <person name="Bell C."/>
            <person name="Bharti A.K."/>
            <person name="Crow J.A."/>
            <person name="Grimwood J."/>
            <person name="Kramer R."/>
            <person name="Lindquist E."/>
            <person name="Lucas S."/>
            <person name="Salamov A."/>
            <person name="McFadden G.I."/>
            <person name="Lane C.E."/>
            <person name="Keeling P.J."/>
            <person name="Gray M.W."/>
            <person name="Grigoriev I.V."/>
            <person name="Archibald J.M."/>
        </authorList>
    </citation>
    <scope>NUCLEOTIDE SEQUENCE</scope>
    <source>
        <strain evidence="5">CCMP2712</strain>
    </source>
</reference>
<evidence type="ECO:0000256" key="1">
    <source>
        <dbReference type="ARBA" id="ARBA00007461"/>
    </source>
</evidence>
<evidence type="ECO:0000313" key="5">
    <source>
        <dbReference type="Proteomes" id="UP000011087"/>
    </source>
</evidence>
<dbReference type="KEGG" id="gtt:GUITHDRAFT_154532"/>
<dbReference type="OMA" id="PHCAING"/>
<dbReference type="EMBL" id="JH993043">
    <property type="protein sequence ID" value="EKX38982.1"/>
    <property type="molecule type" value="Genomic_DNA"/>
</dbReference>
<dbReference type="InterPro" id="IPR005366">
    <property type="entry name" value="EMC8/9"/>
</dbReference>
<keyword evidence="5" id="KW-1185">Reference proteome</keyword>
<dbReference type="PaxDb" id="55529-EKX38982"/>
<accession>L1ISB0</accession>
<dbReference type="RefSeq" id="XP_005825962.1">
    <property type="nucleotide sequence ID" value="XM_005825905.1"/>
</dbReference>
<gene>
    <name evidence="3" type="ORF">GUITHDRAFT_154532</name>
</gene>
<comment type="similarity">
    <text evidence="1">Belongs to the EMC8/EMC9 family.</text>
</comment>
<sequence>MAVNVEVDAYLFPMLHALKYSQYAVNGVLLGTSKQESVEIVQAIPLMHRDLCLSPMLDAAFALIDEHCKAKSLQIVGYYHANAQHNSNGISPTARRIADKINETMKERDAKARTCLMMIDNNEFEKLAAYLVGGTSAEMKKTFGLTIYTKADNGDWKSASDVNIKGFGDESTPARLLELVRAGKQNSVVDFENHVDHHEKRWLDAQIPA</sequence>
<reference evidence="4" key="3">
    <citation type="submission" date="2015-06" db="UniProtKB">
        <authorList>
            <consortium name="EnsemblProtists"/>
        </authorList>
    </citation>
    <scope>IDENTIFICATION</scope>
</reference>
<dbReference type="PANTHER" id="PTHR12941">
    <property type="entry name" value="ER MEMBRANE PROTEIN COMPLEX"/>
    <property type="match status" value="1"/>
</dbReference>
<dbReference type="PANTHER" id="PTHR12941:SF10">
    <property type="entry name" value="ER MEMBRANE PROTEIN COMPLEX SUBUNIT 8_9 HOMOLOG"/>
    <property type="match status" value="1"/>
</dbReference>
<dbReference type="GO" id="GO:0072546">
    <property type="term" value="C:EMC complex"/>
    <property type="evidence" value="ECO:0007669"/>
    <property type="project" value="InterPro"/>
</dbReference>
<dbReference type="AlphaFoldDB" id="L1ISB0"/>